<evidence type="ECO:0000259" key="5">
    <source>
        <dbReference type="PROSITE" id="PS50600"/>
    </source>
</evidence>
<dbReference type="SUPFAM" id="SSF54001">
    <property type="entry name" value="Cysteine proteinases"/>
    <property type="match status" value="1"/>
</dbReference>
<dbReference type="PANTHER" id="PTHR46468">
    <property type="entry name" value="SENTRIN-SPECIFIC PROTEASE 8"/>
    <property type="match status" value="1"/>
</dbReference>
<evidence type="ECO:0000256" key="3">
    <source>
        <dbReference type="ARBA" id="ARBA00022801"/>
    </source>
</evidence>
<dbReference type="Gene3D" id="3.40.395.10">
    <property type="entry name" value="Adenoviral Proteinase, Chain A"/>
    <property type="match status" value="1"/>
</dbReference>
<dbReference type="PANTHER" id="PTHR46468:SF1">
    <property type="entry name" value="SENTRIN-SPECIFIC PROTEASE 8"/>
    <property type="match status" value="1"/>
</dbReference>
<dbReference type="GO" id="GO:0008234">
    <property type="term" value="F:cysteine-type peptidase activity"/>
    <property type="evidence" value="ECO:0007669"/>
    <property type="project" value="UniProtKB-KW"/>
</dbReference>
<dbReference type="GO" id="GO:0019784">
    <property type="term" value="F:deNEDDylase activity"/>
    <property type="evidence" value="ECO:0007669"/>
    <property type="project" value="InterPro"/>
</dbReference>
<keyword evidence="3" id="KW-0378">Hydrolase</keyword>
<protein>
    <recommendedName>
        <fullName evidence="5">Ubiquitin-like protease family profile domain-containing protein</fullName>
    </recommendedName>
</protein>
<organism evidence="6 7">
    <name type="scientific">Effrenium voratum</name>
    <dbReference type="NCBI Taxonomy" id="2562239"/>
    <lineage>
        <taxon>Eukaryota</taxon>
        <taxon>Sar</taxon>
        <taxon>Alveolata</taxon>
        <taxon>Dinophyceae</taxon>
        <taxon>Suessiales</taxon>
        <taxon>Symbiodiniaceae</taxon>
        <taxon>Effrenium</taxon>
    </lineage>
</organism>
<proteinExistence type="inferred from homology"/>
<dbReference type="EMBL" id="CAUJNA010003680">
    <property type="protein sequence ID" value="CAJ1407612.1"/>
    <property type="molecule type" value="Genomic_DNA"/>
</dbReference>
<evidence type="ECO:0000256" key="1">
    <source>
        <dbReference type="ARBA" id="ARBA00005234"/>
    </source>
</evidence>
<gene>
    <name evidence="6" type="ORF">EVOR1521_LOCUS29257</name>
</gene>
<dbReference type="InterPro" id="IPR038765">
    <property type="entry name" value="Papain-like_cys_pep_sf"/>
</dbReference>
<evidence type="ECO:0000256" key="2">
    <source>
        <dbReference type="ARBA" id="ARBA00022670"/>
    </source>
</evidence>
<dbReference type="InterPro" id="IPR003653">
    <property type="entry name" value="Peptidase_C48_C"/>
</dbReference>
<feature type="domain" description="Ubiquitin-like protease family profile" evidence="5">
    <location>
        <begin position="9"/>
        <end position="177"/>
    </location>
</feature>
<dbReference type="InterPro" id="IPR044613">
    <property type="entry name" value="Nep1/2-like"/>
</dbReference>
<reference evidence="6" key="1">
    <citation type="submission" date="2023-08" db="EMBL/GenBank/DDBJ databases">
        <authorList>
            <person name="Chen Y."/>
            <person name="Shah S."/>
            <person name="Dougan E. K."/>
            <person name="Thang M."/>
            <person name="Chan C."/>
        </authorList>
    </citation>
    <scope>NUCLEOTIDE SEQUENCE</scope>
</reference>
<dbReference type="GO" id="GO:0000338">
    <property type="term" value="P:protein deneddylation"/>
    <property type="evidence" value="ECO:0007669"/>
    <property type="project" value="TreeGrafter"/>
</dbReference>
<keyword evidence="2" id="KW-0645">Protease</keyword>
<dbReference type="Pfam" id="PF02902">
    <property type="entry name" value="Peptidase_C48"/>
    <property type="match status" value="1"/>
</dbReference>
<evidence type="ECO:0000256" key="4">
    <source>
        <dbReference type="ARBA" id="ARBA00022807"/>
    </source>
</evidence>
<comment type="similarity">
    <text evidence="1">Belongs to the peptidase C48 family.</text>
</comment>
<dbReference type="Proteomes" id="UP001178507">
    <property type="component" value="Unassembled WGS sequence"/>
</dbReference>
<keyword evidence="7" id="KW-1185">Reference proteome</keyword>
<comment type="caution">
    <text evidence="6">The sequence shown here is derived from an EMBL/GenBank/DDBJ whole genome shotgun (WGS) entry which is preliminary data.</text>
</comment>
<evidence type="ECO:0000313" key="6">
    <source>
        <dbReference type="EMBL" id="CAJ1407612.1"/>
    </source>
</evidence>
<name>A0AA36JJX7_9DINO</name>
<accession>A0AA36JJX7</accession>
<evidence type="ECO:0000313" key="7">
    <source>
        <dbReference type="Proteomes" id="UP001178507"/>
    </source>
</evidence>
<dbReference type="AlphaFoldDB" id="A0AA36JJX7"/>
<keyword evidence="4" id="KW-0788">Thiol protease</keyword>
<dbReference type="PROSITE" id="PS50600">
    <property type="entry name" value="ULP_PROTEASE"/>
    <property type="match status" value="1"/>
</dbReference>
<dbReference type="GO" id="GO:0006508">
    <property type="term" value="P:proteolysis"/>
    <property type="evidence" value="ECO:0007669"/>
    <property type="project" value="UniProtKB-KW"/>
</dbReference>
<sequence>MALISWKTARITASGLQRLEPGQWLDDEVMGFWIEYLATAPPPQGLGRPEVHIMDPAAANWILSEEDAEDLADGLAPLELGSKELVLVPVADRQDRGKDGVYGSHWALLALQRNGEEIRSCYYDSMGGGGNLRQAERIAAKLRPAMASHPGEAPAPAPAQENACDCGVFTLLFAEALARHGDPAKVTQREASEARMRMKKQILALKAGSP</sequence>